<reference evidence="1" key="1">
    <citation type="submission" date="2019-03" db="EMBL/GenBank/DDBJ databases">
        <title>Single cell metagenomics reveals metabolic interactions within the superorganism composed of flagellate Streblomastix strix and complex community of Bacteroidetes bacteria on its surface.</title>
        <authorList>
            <person name="Treitli S.C."/>
            <person name="Kolisko M."/>
            <person name="Husnik F."/>
            <person name="Keeling P."/>
            <person name="Hampl V."/>
        </authorList>
    </citation>
    <scope>NUCLEOTIDE SEQUENCE</scope>
    <source>
        <strain evidence="1">STM</strain>
    </source>
</reference>
<dbReference type="EMBL" id="SNRY01004653">
    <property type="protein sequence ID" value="KAA6317060.1"/>
    <property type="molecule type" value="Genomic_DNA"/>
</dbReference>
<evidence type="ECO:0000313" key="1">
    <source>
        <dbReference type="EMBL" id="KAA6317060.1"/>
    </source>
</evidence>
<organism evidence="1">
    <name type="scientific">termite gut metagenome</name>
    <dbReference type="NCBI Taxonomy" id="433724"/>
    <lineage>
        <taxon>unclassified sequences</taxon>
        <taxon>metagenomes</taxon>
        <taxon>organismal metagenomes</taxon>
    </lineage>
</organism>
<dbReference type="AlphaFoldDB" id="A0A5J4Q7P2"/>
<comment type="caution">
    <text evidence="1">The sequence shown here is derived from an EMBL/GenBank/DDBJ whole genome shotgun (WGS) entry which is preliminary data.</text>
</comment>
<feature type="non-terminal residue" evidence="1">
    <location>
        <position position="1"/>
    </location>
</feature>
<name>A0A5J4Q7P2_9ZZZZ</name>
<sequence length="237" mass="27817">RSLLKQTCLPERIIIWLSEEEFPNKMNDIPSSLKSLIPYGLEIRFVPDNIRSHNKYFYCLKEFPDKIVITVDDDLYYHTYTIERLLIMHKSFPYSVCANIIRKIAVANDAFLPYEKWKKILSMPLSVSHEYMAMGYGGVLYPPSFPTDKRFFDRNIIKMKCLYADDLWLKANELRLGVKVASGDDGDLFVNPITLPHSQKISLQKKNTGSLKMNDIQWEKLRQYFNLDEIYARICQL</sequence>
<proteinExistence type="predicted"/>
<protein>
    <recommendedName>
        <fullName evidence="2">Glycosyltransferase 2-like domain-containing protein</fullName>
    </recommendedName>
</protein>
<gene>
    <name evidence="1" type="ORF">EZS27_032729</name>
</gene>
<dbReference type="SUPFAM" id="SSF53448">
    <property type="entry name" value="Nucleotide-diphospho-sugar transferases"/>
    <property type="match status" value="1"/>
</dbReference>
<accession>A0A5J4Q7P2</accession>
<dbReference type="Gene3D" id="3.90.550.10">
    <property type="entry name" value="Spore Coat Polysaccharide Biosynthesis Protein SpsA, Chain A"/>
    <property type="match status" value="1"/>
</dbReference>
<evidence type="ECO:0008006" key="2">
    <source>
        <dbReference type="Google" id="ProtNLM"/>
    </source>
</evidence>
<dbReference type="InterPro" id="IPR029044">
    <property type="entry name" value="Nucleotide-diphossugar_trans"/>
</dbReference>